<gene>
    <name evidence="4" type="ORF">H8718_01450</name>
</gene>
<accession>A0A926EEQ4</accession>
<dbReference type="GO" id="GO:0033178">
    <property type="term" value="C:proton-transporting two-sector ATPase complex, catalytic domain"/>
    <property type="evidence" value="ECO:0007669"/>
    <property type="project" value="InterPro"/>
</dbReference>
<proteinExistence type="inferred from homology"/>
<evidence type="ECO:0000256" key="1">
    <source>
        <dbReference type="ARBA" id="ARBA00005901"/>
    </source>
</evidence>
<comment type="caution">
    <text evidence="4">The sequence shown here is derived from an EMBL/GenBank/DDBJ whole genome shotgun (WGS) entry which is preliminary data.</text>
</comment>
<keyword evidence="3" id="KW-0406">Ion transport</keyword>
<dbReference type="GO" id="GO:0046961">
    <property type="term" value="F:proton-transporting ATPase activity, rotational mechanism"/>
    <property type="evidence" value="ECO:0007669"/>
    <property type="project" value="InterPro"/>
</dbReference>
<dbReference type="Proteomes" id="UP000655830">
    <property type="component" value="Unassembled WGS sequence"/>
</dbReference>
<dbReference type="SUPFAM" id="SSF160527">
    <property type="entry name" value="V-type ATPase subunit E-like"/>
    <property type="match status" value="1"/>
</dbReference>
<name>A0A926EEQ4_9FIRM</name>
<evidence type="ECO:0000256" key="2">
    <source>
        <dbReference type="ARBA" id="ARBA00022448"/>
    </source>
</evidence>
<keyword evidence="5" id="KW-1185">Reference proteome</keyword>
<sequence length="213" mass="24645">MVTIEQKLSLFSKLLQQDIKTEIGEKIEAMEKEYEVIMAEQKRKVDKDADDIIEHARKKAEIKRLELISKAKMKTKKESMIAKEKYIGVFIEHLKVRIMAFKETPSYKEYLERMIGTLEHLAAYDTDFIVYMTVKDLEKYGEYVLDQIALGGIAKERLHLETKDESMIGGLILDSPKKNLRIDLSIYTVIEDHKDEIVEQLFNAIGEVGGLDE</sequence>
<comment type="similarity">
    <text evidence="1">Belongs to the V-ATPase E subunit family.</text>
</comment>
<dbReference type="EMBL" id="JACRSY010000002">
    <property type="protein sequence ID" value="MBC8578206.1"/>
    <property type="molecule type" value="Genomic_DNA"/>
</dbReference>
<protein>
    <recommendedName>
        <fullName evidence="6">V/A-type H+-transporting ATPase subunit E</fullName>
    </recommendedName>
</protein>
<dbReference type="Gene3D" id="1.20.5.620">
    <property type="entry name" value="F1F0 ATP synthase subunit B, membrane domain"/>
    <property type="match status" value="1"/>
</dbReference>
<dbReference type="AlphaFoldDB" id="A0A926EEQ4"/>
<dbReference type="Pfam" id="PF01991">
    <property type="entry name" value="vATP-synt_E"/>
    <property type="match status" value="1"/>
</dbReference>
<dbReference type="RefSeq" id="WP_249331260.1">
    <property type="nucleotide sequence ID" value="NZ_JACRSY010000002.1"/>
</dbReference>
<evidence type="ECO:0000256" key="3">
    <source>
        <dbReference type="ARBA" id="ARBA00023065"/>
    </source>
</evidence>
<evidence type="ECO:0000313" key="5">
    <source>
        <dbReference type="Proteomes" id="UP000655830"/>
    </source>
</evidence>
<evidence type="ECO:0000313" key="4">
    <source>
        <dbReference type="EMBL" id="MBC8578206.1"/>
    </source>
</evidence>
<keyword evidence="2" id="KW-0813">Transport</keyword>
<organism evidence="4 5">
    <name type="scientific">Zhenhengia yiwuensis</name>
    <dbReference type="NCBI Taxonomy" id="2763666"/>
    <lineage>
        <taxon>Bacteria</taxon>
        <taxon>Bacillati</taxon>
        <taxon>Bacillota</taxon>
        <taxon>Clostridia</taxon>
        <taxon>Lachnospirales</taxon>
        <taxon>Lachnospiraceae</taxon>
        <taxon>Zhenhengia</taxon>
    </lineage>
</organism>
<dbReference type="InterPro" id="IPR002842">
    <property type="entry name" value="ATPase_V1_Esu"/>
</dbReference>
<reference evidence="4" key="1">
    <citation type="submission" date="2020-08" db="EMBL/GenBank/DDBJ databases">
        <title>Genome public.</title>
        <authorList>
            <person name="Liu C."/>
            <person name="Sun Q."/>
        </authorList>
    </citation>
    <scope>NUCLEOTIDE SEQUENCE</scope>
    <source>
        <strain evidence="4">NSJ-12</strain>
    </source>
</reference>
<evidence type="ECO:0008006" key="6">
    <source>
        <dbReference type="Google" id="ProtNLM"/>
    </source>
</evidence>